<dbReference type="eggNOG" id="ENOG502R0QJ">
    <property type="taxonomic scope" value="Eukaryota"/>
</dbReference>
<name>G2QSX3_THETT</name>
<dbReference type="EMBL" id="CP003009">
    <property type="protein sequence ID" value="AEO62698.1"/>
    <property type="molecule type" value="Genomic_DNA"/>
</dbReference>
<protein>
    <submittedName>
        <fullName evidence="2">Uncharacterized protein</fullName>
    </submittedName>
</protein>
<dbReference type="RefSeq" id="XP_003649034.1">
    <property type="nucleotide sequence ID" value="XM_003648986.1"/>
</dbReference>
<dbReference type="Proteomes" id="UP000008181">
    <property type="component" value="Chromosome 1"/>
</dbReference>
<sequence length="76" mass="8187">MPATGESSSVSMPLSPAPPTDKGTYARSMQQHTKRQIEAISQSQPRSAQHSHDSPTFVADGVSGRSRDSNQHSHQT</sequence>
<keyword evidence="3" id="KW-1185">Reference proteome</keyword>
<feature type="compositionally biased region" description="Basic and acidic residues" evidence="1">
    <location>
        <begin position="65"/>
        <end position="76"/>
    </location>
</feature>
<evidence type="ECO:0000256" key="1">
    <source>
        <dbReference type="SAM" id="MobiDB-lite"/>
    </source>
</evidence>
<proteinExistence type="predicted"/>
<evidence type="ECO:0000313" key="2">
    <source>
        <dbReference type="EMBL" id="AEO62698.1"/>
    </source>
</evidence>
<feature type="compositionally biased region" description="Polar residues" evidence="1">
    <location>
        <begin position="1"/>
        <end position="12"/>
    </location>
</feature>
<organism evidence="2 3">
    <name type="scientific">Thermothielavioides terrestris (strain ATCC 38088 / NRRL 8126)</name>
    <name type="common">Thielavia terrestris</name>
    <dbReference type="NCBI Taxonomy" id="578455"/>
    <lineage>
        <taxon>Eukaryota</taxon>
        <taxon>Fungi</taxon>
        <taxon>Dikarya</taxon>
        <taxon>Ascomycota</taxon>
        <taxon>Pezizomycotina</taxon>
        <taxon>Sordariomycetes</taxon>
        <taxon>Sordariomycetidae</taxon>
        <taxon>Sordariales</taxon>
        <taxon>Chaetomiaceae</taxon>
        <taxon>Thermothielavioides</taxon>
        <taxon>Thermothielavioides terrestris</taxon>
    </lineage>
</organism>
<dbReference type="HOGENOM" id="CLU_200654_0_0_1"/>
<feature type="compositionally biased region" description="Polar residues" evidence="1">
    <location>
        <begin position="39"/>
        <end position="48"/>
    </location>
</feature>
<dbReference type="AlphaFoldDB" id="G2QSX3"/>
<dbReference type="GeneID" id="11516905"/>
<accession>G2QSX3</accession>
<dbReference type="KEGG" id="ttt:THITE_2107167"/>
<reference evidence="2 3" key="1">
    <citation type="journal article" date="2011" name="Nat. Biotechnol.">
        <title>Comparative genomic analysis of the thermophilic biomass-degrading fungi Myceliophthora thermophila and Thielavia terrestris.</title>
        <authorList>
            <person name="Berka R.M."/>
            <person name="Grigoriev I.V."/>
            <person name="Otillar R."/>
            <person name="Salamov A."/>
            <person name="Grimwood J."/>
            <person name="Reid I."/>
            <person name="Ishmael N."/>
            <person name="John T."/>
            <person name="Darmond C."/>
            <person name="Moisan M.-C."/>
            <person name="Henrissat B."/>
            <person name="Coutinho P.M."/>
            <person name="Lombard V."/>
            <person name="Natvig D.O."/>
            <person name="Lindquist E."/>
            <person name="Schmutz J."/>
            <person name="Lucas S."/>
            <person name="Harris P."/>
            <person name="Powlowski J."/>
            <person name="Bellemare A."/>
            <person name="Taylor D."/>
            <person name="Butler G."/>
            <person name="de Vries R.P."/>
            <person name="Allijn I.E."/>
            <person name="van den Brink J."/>
            <person name="Ushinsky S."/>
            <person name="Storms R."/>
            <person name="Powell A.J."/>
            <person name="Paulsen I.T."/>
            <person name="Elbourne L.D.H."/>
            <person name="Baker S.E."/>
            <person name="Magnuson J."/>
            <person name="LaBoissiere S."/>
            <person name="Clutterbuck A.J."/>
            <person name="Martinez D."/>
            <person name="Wogulis M."/>
            <person name="de Leon A.L."/>
            <person name="Rey M.W."/>
            <person name="Tsang A."/>
        </authorList>
    </citation>
    <scope>NUCLEOTIDE SEQUENCE [LARGE SCALE GENOMIC DNA]</scope>
    <source>
        <strain evidence="3">ATCC 38088 / NRRL 8126</strain>
    </source>
</reference>
<feature type="region of interest" description="Disordered" evidence="1">
    <location>
        <begin position="1"/>
        <end position="76"/>
    </location>
</feature>
<gene>
    <name evidence="2" type="ORF">THITE_2107167</name>
</gene>
<evidence type="ECO:0000313" key="3">
    <source>
        <dbReference type="Proteomes" id="UP000008181"/>
    </source>
</evidence>
<dbReference type="OrthoDB" id="5218421at2759"/>